<keyword evidence="7" id="KW-1185">Reference proteome</keyword>
<evidence type="ECO:0000256" key="4">
    <source>
        <dbReference type="ARBA" id="ARBA00023163"/>
    </source>
</evidence>
<evidence type="ECO:0000256" key="2">
    <source>
        <dbReference type="ARBA" id="ARBA00005942"/>
    </source>
</evidence>
<keyword evidence="5" id="KW-0539">Nucleus</keyword>
<evidence type="ECO:0000313" key="6">
    <source>
        <dbReference type="EMBL" id="RCI15360.1"/>
    </source>
</evidence>
<dbReference type="Pfam" id="PF06179">
    <property type="entry name" value="Med22"/>
    <property type="match status" value="1"/>
</dbReference>
<dbReference type="STRING" id="1330021.A0A367LLT6"/>
<dbReference type="AlphaFoldDB" id="A0A367LLT6"/>
<comment type="caution">
    <text evidence="6">The sequence shown here is derived from an EMBL/GenBank/DDBJ whole genome shotgun (WGS) entry which is preliminary data.</text>
</comment>
<proteinExistence type="inferred from homology"/>
<comment type="similarity">
    <text evidence="2">Belongs to the Mediator complex subunit 22 family.</text>
</comment>
<keyword evidence="4" id="KW-0804">Transcription</keyword>
<sequence>MSSVYRVADLISNPSYLIDNKITILLTSLTHQTHTHQLASTSSPQLPPFHRYPTKQPNTTMDRSQAPSANLMDIHNRLIADILTRYRTLMMLATVQAEDDRNNATPEAVAVTGISMKMEFDGLYSSIKELLALSRRIKELWVFGPLGEGDPRRREKEAQIGLDVDRVSASLDGLDVARLEALAAENDGTCQARSLQAPEA</sequence>
<dbReference type="GO" id="GO:0016592">
    <property type="term" value="C:mediator complex"/>
    <property type="evidence" value="ECO:0007669"/>
    <property type="project" value="InterPro"/>
</dbReference>
<dbReference type="OrthoDB" id="203279at2759"/>
<evidence type="ECO:0008006" key="8">
    <source>
        <dbReference type="Google" id="ProtNLM"/>
    </source>
</evidence>
<dbReference type="Proteomes" id="UP000253664">
    <property type="component" value="Unassembled WGS sequence"/>
</dbReference>
<reference evidence="6 7" key="1">
    <citation type="journal article" date="2015" name="BMC Genomics">
        <title>Insights from the genome of Ophiocordyceps polyrhachis-furcata to pathogenicity and host specificity in insect fungi.</title>
        <authorList>
            <person name="Wichadakul D."/>
            <person name="Kobmoo N."/>
            <person name="Ingsriswang S."/>
            <person name="Tangphatsornruang S."/>
            <person name="Chantasingh D."/>
            <person name="Luangsa-ard J.J."/>
            <person name="Eurwilaichitr L."/>
        </authorList>
    </citation>
    <scope>NUCLEOTIDE SEQUENCE [LARGE SCALE GENOMIC DNA]</scope>
    <source>
        <strain evidence="6 7">BCC 54312</strain>
    </source>
</reference>
<name>A0A367LLT6_9HYPO</name>
<evidence type="ECO:0000256" key="5">
    <source>
        <dbReference type="ARBA" id="ARBA00023242"/>
    </source>
</evidence>
<dbReference type="GO" id="GO:0006357">
    <property type="term" value="P:regulation of transcription by RNA polymerase II"/>
    <property type="evidence" value="ECO:0007669"/>
    <property type="project" value="InterPro"/>
</dbReference>
<accession>A0A367LLT6</accession>
<gene>
    <name evidence="6" type="ORF">L249_6506</name>
</gene>
<evidence type="ECO:0000256" key="3">
    <source>
        <dbReference type="ARBA" id="ARBA00023015"/>
    </source>
</evidence>
<dbReference type="EMBL" id="LKCN02000003">
    <property type="protein sequence ID" value="RCI15360.1"/>
    <property type="molecule type" value="Genomic_DNA"/>
</dbReference>
<dbReference type="GO" id="GO:0003712">
    <property type="term" value="F:transcription coregulator activity"/>
    <property type="evidence" value="ECO:0007669"/>
    <property type="project" value="InterPro"/>
</dbReference>
<comment type="subcellular location">
    <subcellularLocation>
        <location evidence="1">Nucleus</location>
    </subcellularLocation>
</comment>
<protein>
    <recommendedName>
        <fullName evidence="8">Mediator of RNA polymerase II transcription subunit 22</fullName>
    </recommendedName>
</protein>
<keyword evidence="3" id="KW-0805">Transcription regulation</keyword>
<evidence type="ECO:0000256" key="1">
    <source>
        <dbReference type="ARBA" id="ARBA00004123"/>
    </source>
</evidence>
<organism evidence="6 7">
    <name type="scientific">Ophiocordyceps polyrhachis-furcata BCC 54312</name>
    <dbReference type="NCBI Taxonomy" id="1330021"/>
    <lineage>
        <taxon>Eukaryota</taxon>
        <taxon>Fungi</taxon>
        <taxon>Dikarya</taxon>
        <taxon>Ascomycota</taxon>
        <taxon>Pezizomycotina</taxon>
        <taxon>Sordariomycetes</taxon>
        <taxon>Hypocreomycetidae</taxon>
        <taxon>Hypocreales</taxon>
        <taxon>Ophiocordycipitaceae</taxon>
        <taxon>Ophiocordyceps</taxon>
    </lineage>
</organism>
<evidence type="ECO:0000313" key="7">
    <source>
        <dbReference type="Proteomes" id="UP000253664"/>
    </source>
</evidence>
<dbReference type="InterPro" id="IPR009332">
    <property type="entry name" value="Med22"/>
</dbReference>